<organism evidence="1 2">
    <name type="scientific">Chaetomidium leptoderma</name>
    <dbReference type="NCBI Taxonomy" id="669021"/>
    <lineage>
        <taxon>Eukaryota</taxon>
        <taxon>Fungi</taxon>
        <taxon>Dikarya</taxon>
        <taxon>Ascomycota</taxon>
        <taxon>Pezizomycotina</taxon>
        <taxon>Sordariomycetes</taxon>
        <taxon>Sordariomycetidae</taxon>
        <taxon>Sordariales</taxon>
        <taxon>Chaetomiaceae</taxon>
        <taxon>Chaetomidium</taxon>
    </lineage>
</organism>
<reference evidence="1" key="2">
    <citation type="submission" date="2023-05" db="EMBL/GenBank/DDBJ databases">
        <authorList>
            <consortium name="Lawrence Berkeley National Laboratory"/>
            <person name="Steindorff A."/>
            <person name="Hensen N."/>
            <person name="Bonometti L."/>
            <person name="Westerberg I."/>
            <person name="Brannstrom I.O."/>
            <person name="Guillou S."/>
            <person name="Cros-Aarteil S."/>
            <person name="Calhoun S."/>
            <person name="Haridas S."/>
            <person name="Kuo A."/>
            <person name="Mondo S."/>
            <person name="Pangilinan J."/>
            <person name="Riley R."/>
            <person name="Labutti K."/>
            <person name="Andreopoulos B."/>
            <person name="Lipzen A."/>
            <person name="Chen C."/>
            <person name="Yanf M."/>
            <person name="Daum C."/>
            <person name="Ng V."/>
            <person name="Clum A."/>
            <person name="Ohm R."/>
            <person name="Martin F."/>
            <person name="Silar P."/>
            <person name="Natvig D."/>
            <person name="Lalanne C."/>
            <person name="Gautier V."/>
            <person name="Ament-Velasquez S.L."/>
            <person name="Kruys A."/>
            <person name="Hutchinson M.I."/>
            <person name="Powell A.J."/>
            <person name="Barry K."/>
            <person name="Miller A.N."/>
            <person name="Grigoriev I.V."/>
            <person name="Debuchy R."/>
            <person name="Gladieux P."/>
            <person name="Thoren M.H."/>
            <person name="Johannesson H."/>
        </authorList>
    </citation>
    <scope>NUCLEOTIDE SEQUENCE</scope>
    <source>
        <strain evidence="1">CBS 538.74</strain>
    </source>
</reference>
<dbReference type="EMBL" id="MU856842">
    <property type="protein sequence ID" value="KAK4158110.1"/>
    <property type="molecule type" value="Genomic_DNA"/>
</dbReference>
<dbReference type="AlphaFoldDB" id="A0AAN6VVC0"/>
<dbReference type="Proteomes" id="UP001302745">
    <property type="component" value="Unassembled WGS sequence"/>
</dbReference>
<sequence length="162" mass="17589">MATIGDKRSFEEMFGGAPAEVDYAAPVSVAEPILPMPLPSDDLSTIATKMEQLAKVVADGRSIAVRTGYVAAKQQQRDPILTARAAMTPAELEQFEAWESDELSEMEVAEMQTAHKVVAIAMDKMNATFRALRLLSGRINSAKDVIQAREHAIKAKLRTSAS</sequence>
<proteinExistence type="predicted"/>
<gene>
    <name evidence="1" type="ORF">C8A00DRAFT_29011</name>
</gene>
<evidence type="ECO:0000313" key="1">
    <source>
        <dbReference type="EMBL" id="KAK4158110.1"/>
    </source>
</evidence>
<reference evidence="1" key="1">
    <citation type="journal article" date="2023" name="Mol. Phylogenet. Evol.">
        <title>Genome-scale phylogeny and comparative genomics of the fungal order Sordariales.</title>
        <authorList>
            <person name="Hensen N."/>
            <person name="Bonometti L."/>
            <person name="Westerberg I."/>
            <person name="Brannstrom I.O."/>
            <person name="Guillou S."/>
            <person name="Cros-Aarteil S."/>
            <person name="Calhoun S."/>
            <person name="Haridas S."/>
            <person name="Kuo A."/>
            <person name="Mondo S."/>
            <person name="Pangilinan J."/>
            <person name="Riley R."/>
            <person name="LaButti K."/>
            <person name="Andreopoulos B."/>
            <person name="Lipzen A."/>
            <person name="Chen C."/>
            <person name="Yan M."/>
            <person name="Daum C."/>
            <person name="Ng V."/>
            <person name="Clum A."/>
            <person name="Steindorff A."/>
            <person name="Ohm R.A."/>
            <person name="Martin F."/>
            <person name="Silar P."/>
            <person name="Natvig D.O."/>
            <person name="Lalanne C."/>
            <person name="Gautier V."/>
            <person name="Ament-Velasquez S.L."/>
            <person name="Kruys A."/>
            <person name="Hutchinson M.I."/>
            <person name="Powell A.J."/>
            <person name="Barry K."/>
            <person name="Miller A.N."/>
            <person name="Grigoriev I.V."/>
            <person name="Debuchy R."/>
            <person name="Gladieux P."/>
            <person name="Hiltunen Thoren M."/>
            <person name="Johannesson H."/>
        </authorList>
    </citation>
    <scope>NUCLEOTIDE SEQUENCE</scope>
    <source>
        <strain evidence="1">CBS 538.74</strain>
    </source>
</reference>
<keyword evidence="2" id="KW-1185">Reference proteome</keyword>
<evidence type="ECO:0000313" key="2">
    <source>
        <dbReference type="Proteomes" id="UP001302745"/>
    </source>
</evidence>
<accession>A0AAN6VVC0</accession>
<protein>
    <submittedName>
        <fullName evidence="1">Uncharacterized protein</fullName>
    </submittedName>
</protein>
<comment type="caution">
    <text evidence="1">The sequence shown here is derived from an EMBL/GenBank/DDBJ whole genome shotgun (WGS) entry which is preliminary data.</text>
</comment>
<name>A0AAN6VVC0_9PEZI</name>